<dbReference type="OrthoDB" id="5297692at2"/>
<evidence type="ECO:0000313" key="3">
    <source>
        <dbReference type="Proteomes" id="UP000094893"/>
    </source>
</evidence>
<dbReference type="RefSeq" id="WP_024894821.1">
    <property type="nucleotide sequence ID" value="NZ_JAAOMO010000113.1"/>
</dbReference>
<organism evidence="1 4">
    <name type="scientific">Acidithiobacillus thiooxidans</name>
    <name type="common">Thiobacillus thiooxidans</name>
    <dbReference type="NCBI Taxonomy" id="930"/>
    <lineage>
        <taxon>Bacteria</taxon>
        <taxon>Pseudomonadati</taxon>
        <taxon>Pseudomonadota</taxon>
        <taxon>Acidithiobacillia</taxon>
        <taxon>Acidithiobacillales</taxon>
        <taxon>Acidithiobacillaceae</taxon>
        <taxon>Acidithiobacillus</taxon>
    </lineage>
</organism>
<gene>
    <name evidence="1" type="ORF">A6M23_15870</name>
    <name evidence="2" type="ORF">A6P07_12930</name>
</gene>
<evidence type="ECO:0000313" key="2">
    <source>
        <dbReference type="EMBL" id="OCX71038.1"/>
    </source>
</evidence>
<dbReference type="Proteomes" id="UP000094893">
    <property type="component" value="Unassembled WGS sequence"/>
</dbReference>
<dbReference type="Proteomes" id="UP000095008">
    <property type="component" value="Unassembled WGS sequence"/>
</dbReference>
<dbReference type="Gene3D" id="3.90.1720.10">
    <property type="entry name" value="endopeptidase domain like (from Nostoc punctiforme)"/>
    <property type="match status" value="1"/>
</dbReference>
<dbReference type="EMBL" id="LWRY01000231">
    <property type="protein sequence ID" value="OCX69169.1"/>
    <property type="molecule type" value="Genomic_DNA"/>
</dbReference>
<evidence type="ECO:0000313" key="4">
    <source>
        <dbReference type="Proteomes" id="UP000095008"/>
    </source>
</evidence>
<name>A0A1C2J3C7_ACITH</name>
<dbReference type="InterPro" id="IPR024453">
    <property type="entry name" value="Peptidase_C92"/>
</dbReference>
<dbReference type="STRING" id="930.GCA_002079865_03498"/>
<dbReference type="InterPro" id="IPR038765">
    <property type="entry name" value="Papain-like_cys_pep_sf"/>
</dbReference>
<comment type="caution">
    <text evidence="1">The sequence shown here is derived from an EMBL/GenBank/DDBJ whole genome shotgun (WGS) entry which is preliminary data.</text>
</comment>
<keyword evidence="4" id="KW-1185">Reference proteome</keyword>
<protein>
    <submittedName>
        <fullName evidence="1">Uncharacterized protein</fullName>
    </submittedName>
</protein>
<sequence>MVRECGLTAYLLLREGLGVEARLVRLKNRGPWTHVGVLVGGALFESIPSTERTRGGVHMGSLDDFCAPERAVKVGYIPISLVEPQCENLFHWCHKQVKLRIPFDDNYDLQDDRALYCSEFVYKAFLQIQINLISAELSTLSIPLVGVRKVVFPGDLIGMKPVFNNVFTLRS</sequence>
<evidence type="ECO:0000313" key="1">
    <source>
        <dbReference type="EMBL" id="OCX69169.1"/>
    </source>
</evidence>
<dbReference type="EMBL" id="LWSA01000181">
    <property type="protein sequence ID" value="OCX71038.1"/>
    <property type="molecule type" value="Genomic_DNA"/>
</dbReference>
<proteinExistence type="predicted"/>
<dbReference type="AlphaFoldDB" id="A0A1C2J3C7"/>
<dbReference type="Pfam" id="PF05708">
    <property type="entry name" value="Peptidase_C92"/>
    <property type="match status" value="1"/>
</dbReference>
<accession>A0A1C2J3C7</accession>
<reference evidence="1 3" key="1">
    <citation type="journal article" date="2016" name="Int. J. Mol. Sci.">
        <title>Comparative genomics of the extreme acidophile Acidithiobacillus thiooxidans reveals intraspecific divergence and niche adaptation.</title>
        <authorList>
            <person name="Zhang X."/>
            <person name="Feng X."/>
            <person name="Tao J."/>
            <person name="Ma L."/>
            <person name="Xiao Y."/>
            <person name="Liang Y."/>
            <person name="Liu X."/>
            <person name="Yin H."/>
        </authorList>
    </citation>
    <scope>NUCLEOTIDE SEQUENCE [LARGE SCALE GENOMIC DNA]</scope>
    <source>
        <strain evidence="2 3">A02</strain>
        <strain evidence="1">DXS-W</strain>
    </source>
</reference>
<dbReference type="SUPFAM" id="SSF54001">
    <property type="entry name" value="Cysteine proteinases"/>
    <property type="match status" value="1"/>
</dbReference>